<organism evidence="2 3">
    <name type="scientific">Sphingobacterium hungaricum</name>
    <dbReference type="NCBI Taxonomy" id="2082723"/>
    <lineage>
        <taxon>Bacteria</taxon>
        <taxon>Pseudomonadati</taxon>
        <taxon>Bacteroidota</taxon>
        <taxon>Sphingobacteriia</taxon>
        <taxon>Sphingobacteriales</taxon>
        <taxon>Sphingobacteriaceae</taxon>
        <taxon>Sphingobacterium</taxon>
    </lineage>
</organism>
<dbReference type="PANTHER" id="PTHR30203:SF23">
    <property type="entry name" value="OUTER MEMBRANE EFFLUX PROTEIN"/>
    <property type="match status" value="1"/>
</dbReference>
<protein>
    <recommendedName>
        <fullName evidence="4">Outer membrane protein, cobalt-zinc-cadmium efflux system</fullName>
    </recommendedName>
</protein>
<dbReference type="AlphaFoldDB" id="A0A928UT25"/>
<dbReference type="GO" id="GO:0015562">
    <property type="term" value="F:efflux transmembrane transporter activity"/>
    <property type="evidence" value="ECO:0007669"/>
    <property type="project" value="InterPro"/>
</dbReference>
<evidence type="ECO:0000256" key="1">
    <source>
        <dbReference type="SAM" id="SignalP"/>
    </source>
</evidence>
<evidence type="ECO:0000313" key="3">
    <source>
        <dbReference type="Proteomes" id="UP000616201"/>
    </source>
</evidence>
<keyword evidence="1" id="KW-0732">Signal</keyword>
<accession>A0A928UT25</accession>
<feature type="chain" id="PRO_5037864361" description="Outer membrane protein, cobalt-zinc-cadmium efflux system" evidence="1">
    <location>
        <begin position="24"/>
        <end position="424"/>
    </location>
</feature>
<comment type="caution">
    <text evidence="2">The sequence shown here is derived from an EMBL/GenBank/DDBJ whole genome shotgun (WGS) entry which is preliminary data.</text>
</comment>
<dbReference type="Proteomes" id="UP000616201">
    <property type="component" value="Unassembled WGS sequence"/>
</dbReference>
<dbReference type="RefSeq" id="WP_196934653.1">
    <property type="nucleotide sequence ID" value="NZ_MU158698.1"/>
</dbReference>
<name>A0A928UT25_9SPHI</name>
<evidence type="ECO:0000313" key="2">
    <source>
        <dbReference type="EMBL" id="MBE8712313.1"/>
    </source>
</evidence>
<sequence length="424" mass="49613">MRFNYTYLLIFITCIPIISSAQQADADRVFSPVEIESLLLRNNIQLFAAKYDVDMAQAEILQAKVWPNPSLEISEVNLWANSTSEQLPRLWRDYGHTQQFALELEQLVETSNKRKKRISIKELEKVDTELAFEELLRSLKLELRTSLIELDRLQKQETQVHYAVSYFEQLSGQYSRQSENKTVSKAEYYRIQSELIQQKEQLVDLRSEKAELLSKINLFAGLPHGSISRIDSNQPIAFEQQAFLEAKENISENRVAIKRALNRQQLAERTHRLAKAEAVPDLNFMVNYDRGGNIMQDFVGLGLRIDLPVFNRNKGNIQVAQLAIQQEQKNTAYLKQEIENDIDRQIQQLSFYEQALKEYPPEAIESYQMMMDNYQKHLNNQQITLLEFIDFSTSFLEAQQTFWNLQENYRKLYQELQYSLGTDL</sequence>
<dbReference type="InterPro" id="IPR010131">
    <property type="entry name" value="MdtP/NodT-like"/>
</dbReference>
<proteinExistence type="predicted"/>
<evidence type="ECO:0008006" key="4">
    <source>
        <dbReference type="Google" id="ProtNLM"/>
    </source>
</evidence>
<keyword evidence="3" id="KW-1185">Reference proteome</keyword>
<dbReference type="Gene3D" id="1.20.1600.10">
    <property type="entry name" value="Outer membrane efflux proteins (OEP)"/>
    <property type="match status" value="1"/>
</dbReference>
<dbReference type="EMBL" id="PRDK01000001">
    <property type="protein sequence ID" value="MBE8712313.1"/>
    <property type="molecule type" value="Genomic_DNA"/>
</dbReference>
<feature type="signal peptide" evidence="1">
    <location>
        <begin position="1"/>
        <end position="23"/>
    </location>
</feature>
<dbReference type="PANTHER" id="PTHR30203">
    <property type="entry name" value="OUTER MEMBRANE CATION EFFLUX PROTEIN"/>
    <property type="match status" value="1"/>
</dbReference>
<gene>
    <name evidence="2" type="ORF">C4F49_01285</name>
</gene>
<dbReference type="SUPFAM" id="SSF56954">
    <property type="entry name" value="Outer membrane efflux proteins (OEP)"/>
    <property type="match status" value="1"/>
</dbReference>
<reference evidence="2" key="1">
    <citation type="submission" date="2018-02" db="EMBL/GenBank/DDBJ databases">
        <authorList>
            <person name="Vasarhelyi B.M."/>
            <person name="Deshmukh S."/>
            <person name="Balint B."/>
            <person name="Kukolya J."/>
        </authorList>
    </citation>
    <scope>NUCLEOTIDE SEQUENCE</scope>
    <source>
        <strain evidence="2">KB22</strain>
    </source>
</reference>